<sequence length="255" mass="29679">MLLQLFVFLLLLNVIKLSTSECETFNSTVLQIKYILGHEKIIKVRYSLDDYNWKIYTNTKNASFTFKNNEKQALSRLIRVDETSFIVLIMDDLKQIESISNKYCCKITYKFSAEDTSNICKNGNAYTSMNGSIAKRIDCICSYSSTGLFCDVMKEGCRQSSMIFIPTFCGANSKYFIITYAWIIVLLFSGLFFIVLLRHSKKNIISIASFVDDRPFIYHLEHSHRCIYFDKEEYELCKKLETILNEVYKEKLSCT</sequence>
<evidence type="ECO:0000313" key="3">
    <source>
        <dbReference type="Proteomes" id="UP000038045"/>
    </source>
</evidence>
<keyword evidence="3" id="KW-1185">Reference proteome</keyword>
<name>A0A0N4ZS40_PARTI</name>
<evidence type="ECO:0000256" key="2">
    <source>
        <dbReference type="SAM" id="SignalP"/>
    </source>
</evidence>
<evidence type="ECO:0000313" key="4">
    <source>
        <dbReference type="WBParaSite" id="PTRK_0001132200.1"/>
    </source>
</evidence>
<dbReference type="Proteomes" id="UP000038045">
    <property type="component" value="Unplaced"/>
</dbReference>
<evidence type="ECO:0000256" key="1">
    <source>
        <dbReference type="SAM" id="Phobius"/>
    </source>
</evidence>
<dbReference type="AlphaFoldDB" id="A0A0N4ZS40"/>
<feature type="signal peptide" evidence="2">
    <location>
        <begin position="1"/>
        <end position="20"/>
    </location>
</feature>
<feature type="transmembrane region" description="Helical" evidence="1">
    <location>
        <begin position="175"/>
        <end position="197"/>
    </location>
</feature>
<keyword evidence="1" id="KW-0472">Membrane</keyword>
<dbReference type="WBParaSite" id="PTRK_0001132200.1">
    <property type="protein sequence ID" value="PTRK_0001132200.1"/>
    <property type="gene ID" value="PTRK_0001132200"/>
</dbReference>
<reference evidence="4" key="1">
    <citation type="submission" date="2017-02" db="UniProtKB">
        <authorList>
            <consortium name="WormBaseParasite"/>
        </authorList>
    </citation>
    <scope>IDENTIFICATION</scope>
</reference>
<keyword evidence="1" id="KW-0812">Transmembrane</keyword>
<accession>A0A0N4ZS40</accession>
<keyword evidence="1" id="KW-1133">Transmembrane helix</keyword>
<protein>
    <submittedName>
        <fullName evidence="4">EGF-like domain-containing protein</fullName>
    </submittedName>
</protein>
<proteinExistence type="predicted"/>
<feature type="chain" id="PRO_5005892209" evidence="2">
    <location>
        <begin position="21"/>
        <end position="255"/>
    </location>
</feature>
<organism evidence="3 4">
    <name type="scientific">Parastrongyloides trichosuri</name>
    <name type="common">Possum-specific nematode worm</name>
    <dbReference type="NCBI Taxonomy" id="131310"/>
    <lineage>
        <taxon>Eukaryota</taxon>
        <taxon>Metazoa</taxon>
        <taxon>Ecdysozoa</taxon>
        <taxon>Nematoda</taxon>
        <taxon>Chromadorea</taxon>
        <taxon>Rhabditida</taxon>
        <taxon>Tylenchina</taxon>
        <taxon>Panagrolaimomorpha</taxon>
        <taxon>Strongyloidoidea</taxon>
        <taxon>Strongyloididae</taxon>
        <taxon>Parastrongyloides</taxon>
    </lineage>
</organism>
<keyword evidence="2" id="KW-0732">Signal</keyword>